<evidence type="ECO:0008006" key="10">
    <source>
        <dbReference type="Google" id="ProtNLM"/>
    </source>
</evidence>
<proteinExistence type="inferred from homology"/>
<evidence type="ECO:0000256" key="4">
    <source>
        <dbReference type="ARBA" id="ARBA00022989"/>
    </source>
</evidence>
<protein>
    <recommendedName>
        <fullName evidence="10">DUF423 domain-containing protein</fullName>
    </recommendedName>
</protein>
<evidence type="ECO:0000256" key="7">
    <source>
        <dbReference type="SAM" id="Phobius"/>
    </source>
</evidence>
<evidence type="ECO:0000256" key="3">
    <source>
        <dbReference type="ARBA" id="ARBA00022692"/>
    </source>
</evidence>
<comment type="similarity">
    <text evidence="2">Belongs to the UPF0382 family.</text>
</comment>
<keyword evidence="5 7" id="KW-0472">Membrane</keyword>
<dbReference type="InterPro" id="IPR006696">
    <property type="entry name" value="DUF423"/>
</dbReference>
<dbReference type="EMBL" id="RBSQ01000132">
    <property type="protein sequence ID" value="RMS64197.1"/>
    <property type="molecule type" value="Genomic_DNA"/>
</dbReference>
<evidence type="ECO:0000256" key="6">
    <source>
        <dbReference type="SAM" id="MobiDB-lite"/>
    </source>
</evidence>
<evidence type="ECO:0000256" key="1">
    <source>
        <dbReference type="ARBA" id="ARBA00004141"/>
    </source>
</evidence>
<feature type="compositionally biased region" description="Basic and acidic residues" evidence="6">
    <location>
        <begin position="180"/>
        <end position="204"/>
    </location>
</feature>
<feature type="transmembrane region" description="Helical" evidence="7">
    <location>
        <begin position="286"/>
        <end position="303"/>
    </location>
</feature>
<dbReference type="PANTHER" id="PTHR43461">
    <property type="entry name" value="TRANSMEMBRANE PROTEIN 256"/>
    <property type="match status" value="1"/>
</dbReference>
<organism evidence="8 9">
    <name type="scientific">Pseudomonas aeruginosa</name>
    <dbReference type="NCBI Taxonomy" id="287"/>
    <lineage>
        <taxon>Bacteria</taxon>
        <taxon>Pseudomonadati</taxon>
        <taxon>Pseudomonadota</taxon>
        <taxon>Gammaproteobacteria</taxon>
        <taxon>Pseudomonadales</taxon>
        <taxon>Pseudomonadaceae</taxon>
        <taxon>Pseudomonas</taxon>
    </lineage>
</organism>
<reference evidence="8 9" key="1">
    <citation type="submission" date="2018-08" db="EMBL/GenBank/DDBJ databases">
        <title>Recombination of ecologically and evolutionarily significant loci maintains genetic cohesion in the Pseudomonas syringae species complex.</title>
        <authorList>
            <person name="Dillon M."/>
            <person name="Thakur S."/>
            <person name="Almeida R.N.D."/>
            <person name="Weir B.S."/>
            <person name="Guttman D.S."/>
        </authorList>
    </citation>
    <scope>NUCLEOTIDE SEQUENCE [LARGE SCALE GENOMIC DNA]</scope>
    <source>
        <strain evidence="8 9">ICMP 7846</strain>
    </source>
</reference>
<dbReference type="AlphaFoldDB" id="A0A3M5ERN9"/>
<keyword evidence="3 7" id="KW-0812">Transmembrane</keyword>
<evidence type="ECO:0000313" key="8">
    <source>
        <dbReference type="EMBL" id="RMS64197.1"/>
    </source>
</evidence>
<dbReference type="Proteomes" id="UP000270834">
    <property type="component" value="Unassembled WGS sequence"/>
</dbReference>
<feature type="transmembrane region" description="Helical" evidence="7">
    <location>
        <begin position="310"/>
        <end position="330"/>
    </location>
</feature>
<evidence type="ECO:0000313" key="9">
    <source>
        <dbReference type="Proteomes" id="UP000270834"/>
    </source>
</evidence>
<dbReference type="GO" id="GO:0005886">
    <property type="term" value="C:plasma membrane"/>
    <property type="evidence" value="ECO:0007669"/>
    <property type="project" value="TreeGrafter"/>
</dbReference>
<feature type="transmembrane region" description="Helical" evidence="7">
    <location>
        <begin position="248"/>
        <end position="266"/>
    </location>
</feature>
<accession>A0A3M5ERN9</accession>
<gene>
    <name evidence="8" type="ORF">ALP65_04347</name>
</gene>
<name>A0A3M5ERN9_PSEAI</name>
<comment type="subcellular location">
    <subcellularLocation>
        <location evidence="1">Membrane</location>
        <topology evidence="1">Multi-pass membrane protein</topology>
    </subcellularLocation>
</comment>
<dbReference type="Pfam" id="PF04241">
    <property type="entry name" value="DUF423"/>
    <property type="match status" value="1"/>
</dbReference>
<evidence type="ECO:0000256" key="2">
    <source>
        <dbReference type="ARBA" id="ARBA00009694"/>
    </source>
</evidence>
<dbReference type="PANTHER" id="PTHR43461:SF1">
    <property type="entry name" value="TRANSMEMBRANE PROTEIN 256"/>
    <property type="match status" value="1"/>
</dbReference>
<evidence type="ECO:0000256" key="5">
    <source>
        <dbReference type="ARBA" id="ARBA00023136"/>
    </source>
</evidence>
<sequence>MPHLLANPGRALAYVGARPGRAPFQRAGQHRGELAGLGAAQALGVEAEVIACRSLRAEDARAPFGAVQVDLENPLLGPERLDQQGEPGLQALAQPTAPGPEEDVLRHLLAERTGAADTAAALVVREGLLDGRQVEAVVLGEVLVLAGDHRDLQAVRQLLPGAPVALQVDGLAVDPGADLAFDHDHGPRWRHPAQDRDQHDAGGHEPEQVLEQAAEQGSQHARLGLEEGGGHYSGLDAITGVLSMLRPFLLLAAFFGFTGVALGAFAAHGLKKQLSAEYLAVFQTGVHYQLIHALALFGVALLATRLDGRLVSAAGGLFTLGILLFSGSLYLLTLSGIGKLGIVTPFGGVSFLAGWLCLGLAAWRLGNA</sequence>
<keyword evidence="4 7" id="KW-1133">Transmembrane helix</keyword>
<feature type="region of interest" description="Disordered" evidence="6">
    <location>
        <begin position="177"/>
        <end position="204"/>
    </location>
</feature>
<feature type="transmembrane region" description="Helical" evidence="7">
    <location>
        <begin position="342"/>
        <end position="363"/>
    </location>
</feature>
<comment type="caution">
    <text evidence="8">The sequence shown here is derived from an EMBL/GenBank/DDBJ whole genome shotgun (WGS) entry which is preliminary data.</text>
</comment>